<dbReference type="PANTHER" id="PTHR31727:SF6">
    <property type="entry name" value="OLEOYL-ACYL CARRIER PROTEIN THIOESTERASE 1, CHLOROPLASTIC"/>
    <property type="match status" value="1"/>
</dbReference>
<feature type="domain" description="Acyl-ACP thioesterase N-terminal hotdog" evidence="8">
    <location>
        <begin position="4"/>
        <end position="128"/>
    </location>
</feature>
<evidence type="ECO:0000259" key="8">
    <source>
        <dbReference type="Pfam" id="PF01643"/>
    </source>
</evidence>
<keyword evidence="11" id="KW-1185">Reference proteome</keyword>
<comment type="caution">
    <text evidence="10">The sequence shown here is derived from an EMBL/GenBank/DDBJ whole genome shotgun (WGS) entry which is preliminary data.</text>
</comment>
<dbReference type="Pfam" id="PF20791">
    <property type="entry name" value="Acyl-ACP_TE_C"/>
    <property type="match status" value="1"/>
</dbReference>
<organism evidence="10 11">
    <name type="scientific">Clostridium saudiense</name>
    <dbReference type="NCBI Taxonomy" id="1414720"/>
    <lineage>
        <taxon>Bacteria</taxon>
        <taxon>Bacillati</taxon>
        <taxon>Bacillota</taxon>
        <taxon>Clostridia</taxon>
        <taxon>Eubacteriales</taxon>
        <taxon>Clostridiaceae</taxon>
        <taxon>Clostridium</taxon>
    </lineage>
</organism>
<evidence type="ECO:0000313" key="10">
    <source>
        <dbReference type="EMBL" id="MBM6819142.1"/>
    </source>
</evidence>
<accession>A0ABS2FGH7</accession>
<dbReference type="InterPro" id="IPR029069">
    <property type="entry name" value="HotDog_dom_sf"/>
</dbReference>
<keyword evidence="2" id="KW-0444">Lipid biosynthesis</keyword>
<evidence type="ECO:0000313" key="11">
    <source>
        <dbReference type="Proteomes" id="UP000767334"/>
    </source>
</evidence>
<keyword evidence="7" id="KW-0275">Fatty acid biosynthesis</keyword>
<name>A0ABS2FGH7_9CLOT</name>
<evidence type="ECO:0000256" key="4">
    <source>
        <dbReference type="ARBA" id="ARBA00022832"/>
    </source>
</evidence>
<keyword evidence="4" id="KW-0276">Fatty acid metabolism</keyword>
<evidence type="ECO:0000256" key="1">
    <source>
        <dbReference type="ARBA" id="ARBA00006500"/>
    </source>
</evidence>
<dbReference type="EMBL" id="JACJLL010000035">
    <property type="protein sequence ID" value="MBM6819142.1"/>
    <property type="molecule type" value="Genomic_DNA"/>
</dbReference>
<evidence type="ECO:0000256" key="7">
    <source>
        <dbReference type="ARBA" id="ARBA00023160"/>
    </source>
</evidence>
<evidence type="ECO:0000256" key="3">
    <source>
        <dbReference type="ARBA" id="ARBA00022801"/>
    </source>
</evidence>
<dbReference type="SUPFAM" id="SSF54637">
    <property type="entry name" value="Thioesterase/thiol ester dehydrase-isomerase"/>
    <property type="match status" value="2"/>
</dbReference>
<dbReference type="Gene3D" id="3.10.129.10">
    <property type="entry name" value="Hotdog Thioesterase"/>
    <property type="match status" value="1"/>
</dbReference>
<reference evidence="10 11" key="1">
    <citation type="journal article" date="2021" name="Sci. Rep.">
        <title>The distribution of antibiotic resistance genes in chicken gut microbiota commensals.</title>
        <authorList>
            <person name="Juricova H."/>
            <person name="Matiasovicova J."/>
            <person name="Kubasova T."/>
            <person name="Cejkova D."/>
            <person name="Rychlik I."/>
        </authorList>
    </citation>
    <scope>NUCLEOTIDE SEQUENCE [LARGE SCALE GENOMIC DNA]</scope>
    <source>
        <strain evidence="10 11">An435</strain>
    </source>
</reference>
<keyword evidence="3" id="KW-0378">Hydrolase</keyword>
<keyword evidence="5" id="KW-0809">Transit peptide</keyword>
<evidence type="ECO:0000259" key="9">
    <source>
        <dbReference type="Pfam" id="PF20791"/>
    </source>
</evidence>
<dbReference type="CDD" id="cd00586">
    <property type="entry name" value="4HBT"/>
    <property type="match status" value="1"/>
</dbReference>
<evidence type="ECO:0000256" key="2">
    <source>
        <dbReference type="ARBA" id="ARBA00022516"/>
    </source>
</evidence>
<dbReference type="Proteomes" id="UP000767334">
    <property type="component" value="Unassembled WGS sequence"/>
</dbReference>
<dbReference type="InterPro" id="IPR049427">
    <property type="entry name" value="Acyl-ACP_TE_C"/>
</dbReference>
<gene>
    <name evidence="10" type="ORF">H6A19_07310</name>
</gene>
<evidence type="ECO:0000256" key="5">
    <source>
        <dbReference type="ARBA" id="ARBA00022946"/>
    </source>
</evidence>
<dbReference type="Pfam" id="PF01643">
    <property type="entry name" value="Acyl-ACP_TE"/>
    <property type="match status" value="1"/>
</dbReference>
<evidence type="ECO:0000256" key="6">
    <source>
        <dbReference type="ARBA" id="ARBA00023098"/>
    </source>
</evidence>
<dbReference type="InterPro" id="IPR002864">
    <property type="entry name" value="Acyl-ACP_thioesterase_NHD"/>
</dbReference>
<feature type="domain" description="Acyl-ACP thioesterase-like C-terminal" evidence="9">
    <location>
        <begin position="149"/>
        <end position="249"/>
    </location>
</feature>
<keyword evidence="6" id="KW-0443">Lipid metabolism</keyword>
<comment type="similarity">
    <text evidence="1">Belongs to the acyl-ACP thioesterase family.</text>
</comment>
<proteinExistence type="inferred from homology"/>
<sequence>MGIVTEREYEVHYYETNYRLECKMSSIINYFCDIGGKQSEELGVGIDYLTERRLAYVFYRYDIKVNRYPKYGEKIRVVTMAKSFKKFYASRAYEIYDENNEKIVEGEGIFLLINIDRRRAVRIPEDQYIAYGVDIENCPDIKLNKLEKLTKEMDKNNFKVRYGDIDSNMHVNNVKYVEWAVESLPLDIVLNYELKELSVVFEKECRYGAEISASYEIKENEDEEGLVILHKIADTEGKELTVLISKWKKLMSN</sequence>
<dbReference type="RefSeq" id="WP_148323751.1">
    <property type="nucleotide sequence ID" value="NZ_JACJLL010000035.1"/>
</dbReference>
<dbReference type="InterPro" id="IPR045023">
    <property type="entry name" value="FATA/B"/>
</dbReference>
<dbReference type="PANTHER" id="PTHR31727">
    <property type="entry name" value="OLEOYL-ACYL CARRIER PROTEIN THIOESTERASE 1, CHLOROPLASTIC"/>
    <property type="match status" value="1"/>
</dbReference>
<protein>
    <submittedName>
        <fullName evidence="10">Acyl-[acyl-carrier-protein] thioesterase</fullName>
    </submittedName>
</protein>